<name>A0ABQ4YUP7_9ASTR</name>
<comment type="caution">
    <text evidence="2">The sequence shown here is derived from an EMBL/GenBank/DDBJ whole genome shotgun (WGS) entry which is preliminary data.</text>
</comment>
<evidence type="ECO:0000256" key="1">
    <source>
        <dbReference type="SAM" id="MobiDB-lite"/>
    </source>
</evidence>
<protein>
    <submittedName>
        <fullName evidence="2">Uncharacterized protein</fullName>
    </submittedName>
</protein>
<proteinExistence type="predicted"/>
<feature type="compositionally biased region" description="Basic and acidic residues" evidence="1">
    <location>
        <begin position="165"/>
        <end position="195"/>
    </location>
</feature>
<evidence type="ECO:0000313" key="2">
    <source>
        <dbReference type="EMBL" id="GJS81508.1"/>
    </source>
</evidence>
<evidence type="ECO:0000313" key="3">
    <source>
        <dbReference type="Proteomes" id="UP001151760"/>
    </source>
</evidence>
<feature type="region of interest" description="Disordered" evidence="1">
    <location>
        <begin position="165"/>
        <end position="212"/>
    </location>
</feature>
<dbReference type="Proteomes" id="UP001151760">
    <property type="component" value="Unassembled WGS sequence"/>
</dbReference>
<reference evidence="2" key="1">
    <citation type="journal article" date="2022" name="Int. J. Mol. Sci.">
        <title>Draft Genome of Tanacetum Coccineum: Genomic Comparison of Closely Related Tanacetum-Family Plants.</title>
        <authorList>
            <person name="Yamashiro T."/>
            <person name="Shiraishi A."/>
            <person name="Nakayama K."/>
            <person name="Satake H."/>
        </authorList>
    </citation>
    <scope>NUCLEOTIDE SEQUENCE</scope>
</reference>
<feature type="region of interest" description="Disordered" evidence="1">
    <location>
        <begin position="103"/>
        <end position="138"/>
    </location>
</feature>
<accession>A0ABQ4YUP7</accession>
<dbReference type="EMBL" id="BQNB010010753">
    <property type="protein sequence ID" value="GJS81508.1"/>
    <property type="molecule type" value="Genomic_DNA"/>
</dbReference>
<reference evidence="2" key="2">
    <citation type="submission" date="2022-01" db="EMBL/GenBank/DDBJ databases">
        <authorList>
            <person name="Yamashiro T."/>
            <person name="Shiraishi A."/>
            <person name="Satake H."/>
            <person name="Nakayama K."/>
        </authorList>
    </citation>
    <scope>NUCLEOTIDE SEQUENCE</scope>
</reference>
<sequence length="212" mass="23412">MPYPRFTKAIISKDKSISMRNKLFMHTVQHDSILGYLKFVSKTDDYQAYGALIPAEMTNLKIQNSPAYKTFLAYATGAIPPKKARKFKKPASSSKKKTLVAVKEPVKKPAKKPAARRQSASVQIEDTHGVSVSKKKAPKAKRSKVIELMFEAALLEEAQLEKAIKRSKQETDIHHAGDSSEGARLEPEVPDEQKGKSINIIEGTGLKPGVPD</sequence>
<organism evidence="2 3">
    <name type="scientific">Tanacetum coccineum</name>
    <dbReference type="NCBI Taxonomy" id="301880"/>
    <lineage>
        <taxon>Eukaryota</taxon>
        <taxon>Viridiplantae</taxon>
        <taxon>Streptophyta</taxon>
        <taxon>Embryophyta</taxon>
        <taxon>Tracheophyta</taxon>
        <taxon>Spermatophyta</taxon>
        <taxon>Magnoliopsida</taxon>
        <taxon>eudicotyledons</taxon>
        <taxon>Gunneridae</taxon>
        <taxon>Pentapetalae</taxon>
        <taxon>asterids</taxon>
        <taxon>campanulids</taxon>
        <taxon>Asterales</taxon>
        <taxon>Asteraceae</taxon>
        <taxon>Asteroideae</taxon>
        <taxon>Anthemideae</taxon>
        <taxon>Anthemidinae</taxon>
        <taxon>Tanacetum</taxon>
    </lineage>
</organism>
<gene>
    <name evidence="2" type="ORF">Tco_0748049</name>
</gene>
<keyword evidence="3" id="KW-1185">Reference proteome</keyword>